<organism evidence="2 3">
    <name type="scientific">Macrophomina phaseolina</name>
    <dbReference type="NCBI Taxonomy" id="35725"/>
    <lineage>
        <taxon>Eukaryota</taxon>
        <taxon>Fungi</taxon>
        <taxon>Dikarya</taxon>
        <taxon>Ascomycota</taxon>
        <taxon>Pezizomycotina</taxon>
        <taxon>Dothideomycetes</taxon>
        <taxon>Dothideomycetes incertae sedis</taxon>
        <taxon>Botryosphaeriales</taxon>
        <taxon>Botryosphaeriaceae</taxon>
        <taxon>Macrophomina</taxon>
    </lineage>
</organism>
<comment type="caution">
    <text evidence="2">The sequence shown here is derived from an EMBL/GenBank/DDBJ whole genome shotgun (WGS) entry which is preliminary data.</text>
</comment>
<feature type="region of interest" description="Disordered" evidence="1">
    <location>
        <begin position="1"/>
        <end position="50"/>
    </location>
</feature>
<keyword evidence="3" id="KW-1185">Reference proteome</keyword>
<evidence type="ECO:0000313" key="3">
    <source>
        <dbReference type="Proteomes" id="UP000774617"/>
    </source>
</evidence>
<dbReference type="EMBL" id="JAGTJR010000056">
    <property type="protein sequence ID" value="KAH7026767.1"/>
    <property type="molecule type" value="Genomic_DNA"/>
</dbReference>
<reference evidence="2 3" key="1">
    <citation type="journal article" date="2021" name="Nat. Commun.">
        <title>Genetic determinants of endophytism in the Arabidopsis root mycobiome.</title>
        <authorList>
            <person name="Mesny F."/>
            <person name="Miyauchi S."/>
            <person name="Thiergart T."/>
            <person name="Pickel B."/>
            <person name="Atanasova L."/>
            <person name="Karlsson M."/>
            <person name="Huettel B."/>
            <person name="Barry K.W."/>
            <person name="Haridas S."/>
            <person name="Chen C."/>
            <person name="Bauer D."/>
            <person name="Andreopoulos W."/>
            <person name="Pangilinan J."/>
            <person name="LaButti K."/>
            <person name="Riley R."/>
            <person name="Lipzen A."/>
            <person name="Clum A."/>
            <person name="Drula E."/>
            <person name="Henrissat B."/>
            <person name="Kohler A."/>
            <person name="Grigoriev I.V."/>
            <person name="Martin F.M."/>
            <person name="Hacquard S."/>
        </authorList>
    </citation>
    <scope>NUCLEOTIDE SEQUENCE [LARGE SCALE GENOMIC DNA]</scope>
    <source>
        <strain evidence="2 3">MPI-SDFR-AT-0080</strain>
    </source>
</reference>
<name>A0ABQ8FTT4_9PEZI</name>
<evidence type="ECO:0000313" key="2">
    <source>
        <dbReference type="EMBL" id="KAH7026767.1"/>
    </source>
</evidence>
<gene>
    <name evidence="2" type="ORF">B0J12DRAFT_685389</name>
</gene>
<feature type="compositionally biased region" description="Basic residues" evidence="1">
    <location>
        <begin position="159"/>
        <end position="174"/>
    </location>
</feature>
<feature type="compositionally biased region" description="Basic and acidic residues" evidence="1">
    <location>
        <begin position="134"/>
        <end position="149"/>
    </location>
</feature>
<protein>
    <submittedName>
        <fullName evidence="2">Uncharacterized protein</fullName>
    </submittedName>
</protein>
<feature type="region of interest" description="Disordered" evidence="1">
    <location>
        <begin position="129"/>
        <end position="228"/>
    </location>
</feature>
<sequence>MGNPPASAGHQHHRATPVRSQNYSQTRHMEQADAFPTYDKGSRPVSSSEENTLVSLKQGNKLLYNDLTASGLRRVWDEKGRHQFLSIEVDGYSVPEVLFELVASCANESPSLKTTVFHAELWNGEGNIDDCAERDEHVGRKSSFKERNKPMLKTPPKAGSKRGRKSPTAQRKRPTNATPSTHARNGVGERTTKDHSQRKQMARSVAQNRTARKRAPIASSLPVDPEWV</sequence>
<proteinExistence type="predicted"/>
<accession>A0ABQ8FTT4</accession>
<dbReference type="Proteomes" id="UP000774617">
    <property type="component" value="Unassembled WGS sequence"/>
</dbReference>
<evidence type="ECO:0000256" key="1">
    <source>
        <dbReference type="SAM" id="MobiDB-lite"/>
    </source>
</evidence>